<protein>
    <submittedName>
        <fullName evidence="2">Uncharacterized protein</fullName>
    </submittedName>
</protein>
<reference evidence="2 3" key="1">
    <citation type="submission" date="2023-08" db="EMBL/GenBank/DDBJ databases">
        <title>A Necator americanus chromosomal reference genome.</title>
        <authorList>
            <person name="Ilik V."/>
            <person name="Petrzelkova K.J."/>
            <person name="Pardy F."/>
            <person name="Fuh T."/>
            <person name="Niatou-Singa F.S."/>
            <person name="Gouil Q."/>
            <person name="Baker L."/>
            <person name="Ritchie M.E."/>
            <person name="Jex A.R."/>
            <person name="Gazzola D."/>
            <person name="Li H."/>
            <person name="Toshio Fujiwara R."/>
            <person name="Zhan B."/>
            <person name="Aroian R.V."/>
            <person name="Pafco B."/>
            <person name="Schwarz E.M."/>
        </authorList>
    </citation>
    <scope>NUCLEOTIDE SEQUENCE [LARGE SCALE GENOMIC DNA]</scope>
    <source>
        <strain evidence="2 3">Aroian</strain>
        <tissue evidence="2">Whole animal</tissue>
    </source>
</reference>
<proteinExistence type="predicted"/>
<dbReference type="EMBL" id="JAVFWL010000004">
    <property type="protein sequence ID" value="KAK6751975.1"/>
    <property type="molecule type" value="Genomic_DNA"/>
</dbReference>
<gene>
    <name evidence="2" type="primary">Necator_chrIV.g16707</name>
    <name evidence="2" type="ORF">RB195_003410</name>
</gene>
<keyword evidence="3" id="KW-1185">Reference proteome</keyword>
<comment type="caution">
    <text evidence="2">The sequence shown here is derived from an EMBL/GenBank/DDBJ whole genome shotgun (WGS) entry which is preliminary data.</text>
</comment>
<sequence>MRSSEPVFRPPPPLDGAGNVEKSHGSADDEEIIEVTVGYDKGNVEDHLRECDTTDMQDRCEEFFQIMEKTQNSQNNEDDAKKARKMLTVYMYLQRRQS</sequence>
<evidence type="ECO:0000256" key="1">
    <source>
        <dbReference type="SAM" id="MobiDB-lite"/>
    </source>
</evidence>
<feature type="region of interest" description="Disordered" evidence="1">
    <location>
        <begin position="1"/>
        <end position="31"/>
    </location>
</feature>
<dbReference type="Proteomes" id="UP001303046">
    <property type="component" value="Unassembled WGS sequence"/>
</dbReference>
<name>A0ABR1DNR8_NECAM</name>
<evidence type="ECO:0000313" key="3">
    <source>
        <dbReference type="Proteomes" id="UP001303046"/>
    </source>
</evidence>
<organism evidence="2 3">
    <name type="scientific">Necator americanus</name>
    <name type="common">Human hookworm</name>
    <dbReference type="NCBI Taxonomy" id="51031"/>
    <lineage>
        <taxon>Eukaryota</taxon>
        <taxon>Metazoa</taxon>
        <taxon>Ecdysozoa</taxon>
        <taxon>Nematoda</taxon>
        <taxon>Chromadorea</taxon>
        <taxon>Rhabditida</taxon>
        <taxon>Rhabditina</taxon>
        <taxon>Rhabditomorpha</taxon>
        <taxon>Strongyloidea</taxon>
        <taxon>Ancylostomatidae</taxon>
        <taxon>Bunostominae</taxon>
        <taxon>Necator</taxon>
    </lineage>
</organism>
<accession>A0ABR1DNR8</accession>
<evidence type="ECO:0000313" key="2">
    <source>
        <dbReference type="EMBL" id="KAK6751975.1"/>
    </source>
</evidence>